<sequence length="405" mass="46290">MLFGVKSVKVLEQVAQSIVEQTSALLGVSMSITNAEGLIIGCDRKERVGTLHRVSIQVIKEGREVAFTKEEAAALENVLPGVAVPIRFNNQVIGVLGIIGEPSEVKKYVKFVRNHVEMMLQENFRTEAYFVQMKTTEVFAQHLIHYKEWENERELESYCELLGVQFDEPRVCILVHLPSLVRTHTEAKQFANLSLLELNNLICHLFQNNMDDIVCPIAQDKWIVIKEMKACDFPKLKNLCEYAAEKLTSFMEQQNLHCKVSISHGKSYKGFEGASRSYDQAYKTLMVGLEKEPEDAVYSFDSWTILPEIFLEGINLSFLESFADDIDVIWKHPEVDMLVKTFIAYCESSMNISRAARNLYVHRNTLIYRLNKISEIFHIDTQSFEQCLVLYVALKKGKNHSAGSF</sequence>
<feature type="domain" description="Putative sugar diacid recognition" evidence="2">
    <location>
        <begin position="12"/>
        <end position="142"/>
    </location>
</feature>
<comment type="similarity">
    <text evidence="1">Belongs to the CdaR family.</text>
</comment>
<accession>A0A443IZ91</accession>
<gene>
    <name evidence="5" type="ORF">D4N35_004240</name>
</gene>
<evidence type="ECO:0000259" key="4">
    <source>
        <dbReference type="Pfam" id="PF17853"/>
    </source>
</evidence>
<dbReference type="Proteomes" id="UP000273811">
    <property type="component" value="Unassembled WGS sequence"/>
</dbReference>
<dbReference type="OrthoDB" id="9792148at2"/>
<reference evidence="5" key="1">
    <citation type="submission" date="2018-12" db="EMBL/GenBank/DDBJ databases">
        <authorList>
            <person name="Sun L."/>
            <person name="Chen Z."/>
        </authorList>
    </citation>
    <scope>NUCLEOTIDE SEQUENCE [LARGE SCALE GENOMIC DNA]</scope>
    <source>
        <strain evidence="5">DSM 16012</strain>
    </source>
</reference>
<feature type="domain" description="CdaR GGDEF-like" evidence="4">
    <location>
        <begin position="151"/>
        <end position="285"/>
    </location>
</feature>
<dbReference type="PANTHER" id="PTHR33744:SF15">
    <property type="entry name" value="CARBOHYDRATE DIACID REGULATOR"/>
    <property type="match status" value="1"/>
</dbReference>
<dbReference type="AlphaFoldDB" id="A0A443IZ91"/>
<protein>
    <recommendedName>
        <fullName evidence="7">Carbohydrate diacid regulator</fullName>
    </recommendedName>
</protein>
<dbReference type="EMBL" id="QYTU02000005">
    <property type="protein sequence ID" value="RWR13632.1"/>
    <property type="molecule type" value="Genomic_DNA"/>
</dbReference>
<dbReference type="InterPro" id="IPR025736">
    <property type="entry name" value="PucR_C-HTH_dom"/>
</dbReference>
<proteinExistence type="inferred from homology"/>
<dbReference type="Pfam" id="PF05651">
    <property type="entry name" value="Diacid_rec"/>
    <property type="match status" value="1"/>
</dbReference>
<dbReference type="InterPro" id="IPR041522">
    <property type="entry name" value="CdaR_GGDEF"/>
</dbReference>
<dbReference type="Pfam" id="PF17853">
    <property type="entry name" value="GGDEF_2"/>
    <property type="match status" value="1"/>
</dbReference>
<dbReference type="PANTHER" id="PTHR33744">
    <property type="entry name" value="CARBOHYDRATE DIACID REGULATOR"/>
    <property type="match status" value="1"/>
</dbReference>
<name>A0A443IZ91_9BACI</name>
<feature type="domain" description="PucR C-terminal helix-turn-helix" evidence="3">
    <location>
        <begin position="338"/>
        <end position="395"/>
    </location>
</feature>
<keyword evidence="6" id="KW-1185">Reference proteome</keyword>
<dbReference type="InterPro" id="IPR008599">
    <property type="entry name" value="Diacid_rec"/>
</dbReference>
<evidence type="ECO:0000313" key="6">
    <source>
        <dbReference type="Proteomes" id="UP000273811"/>
    </source>
</evidence>
<dbReference type="InterPro" id="IPR051448">
    <property type="entry name" value="CdaR-like_regulators"/>
</dbReference>
<evidence type="ECO:0000256" key="1">
    <source>
        <dbReference type="ARBA" id="ARBA00006754"/>
    </source>
</evidence>
<evidence type="ECO:0000259" key="2">
    <source>
        <dbReference type="Pfam" id="PF05651"/>
    </source>
</evidence>
<dbReference type="InterPro" id="IPR009057">
    <property type="entry name" value="Homeodomain-like_sf"/>
</dbReference>
<dbReference type="InterPro" id="IPR042070">
    <property type="entry name" value="PucR_C-HTH_sf"/>
</dbReference>
<dbReference type="Pfam" id="PF13556">
    <property type="entry name" value="HTH_30"/>
    <property type="match status" value="1"/>
</dbReference>
<organism evidence="5 6">
    <name type="scientific">Siminovitchia fortis</name>
    <dbReference type="NCBI Taxonomy" id="254758"/>
    <lineage>
        <taxon>Bacteria</taxon>
        <taxon>Bacillati</taxon>
        <taxon>Bacillota</taxon>
        <taxon>Bacilli</taxon>
        <taxon>Bacillales</taxon>
        <taxon>Bacillaceae</taxon>
        <taxon>Siminovitchia</taxon>
    </lineage>
</organism>
<comment type="caution">
    <text evidence="5">The sequence shown here is derived from an EMBL/GenBank/DDBJ whole genome shotgun (WGS) entry which is preliminary data.</text>
</comment>
<evidence type="ECO:0000259" key="3">
    <source>
        <dbReference type="Pfam" id="PF13556"/>
    </source>
</evidence>
<dbReference type="Gene3D" id="1.10.10.2840">
    <property type="entry name" value="PucR C-terminal helix-turn-helix domain"/>
    <property type="match status" value="1"/>
</dbReference>
<dbReference type="SUPFAM" id="SSF46689">
    <property type="entry name" value="Homeodomain-like"/>
    <property type="match status" value="1"/>
</dbReference>
<evidence type="ECO:0000313" key="5">
    <source>
        <dbReference type="EMBL" id="RWR13632.1"/>
    </source>
</evidence>
<evidence type="ECO:0008006" key="7">
    <source>
        <dbReference type="Google" id="ProtNLM"/>
    </source>
</evidence>